<reference evidence="1" key="1">
    <citation type="submission" date="2021-06" db="EMBL/GenBank/DDBJ databases">
        <authorList>
            <person name="Kallberg Y."/>
            <person name="Tangrot J."/>
            <person name="Rosling A."/>
        </authorList>
    </citation>
    <scope>NUCLEOTIDE SEQUENCE</scope>
    <source>
        <strain evidence="1">CL356</strain>
    </source>
</reference>
<protein>
    <submittedName>
        <fullName evidence="1">9781_t:CDS:1</fullName>
    </submittedName>
</protein>
<comment type="caution">
    <text evidence="1">The sequence shown here is derived from an EMBL/GenBank/DDBJ whole genome shotgun (WGS) entry which is preliminary data.</text>
</comment>
<accession>A0ACA9K1R6</accession>
<evidence type="ECO:0000313" key="2">
    <source>
        <dbReference type="Proteomes" id="UP000789525"/>
    </source>
</evidence>
<dbReference type="EMBL" id="CAJVPT010000597">
    <property type="protein sequence ID" value="CAG8447436.1"/>
    <property type="molecule type" value="Genomic_DNA"/>
</dbReference>
<evidence type="ECO:0000313" key="1">
    <source>
        <dbReference type="EMBL" id="CAG8447436.1"/>
    </source>
</evidence>
<sequence length="765" mass="88746">MTSPQESVDLISSYDEAQKEQSSISIITQENTGVDSSQQVSSYDEEQKKQSNTFIIIQENTGVYSSQQVDLINSNDEEQEQSSISIVTQENTGVDSSDLADVDHLTVSILPSLDLFDFSRDTVKEQEIMSKDSPVDHDGSEEEELFLLFDSNSINNRIIESNAEGTDDSVDKKNLTGEHDEISKEDQTSESGLRESQSGDVSMIKSEVDGIITRYRNKMAEVLNNSHSEFDTQMDRTYDDMIKDADNIGISAIIGLINDQLKDIFQVCADHFAEIELNLGSEVRGIKERESKIKSVIDIAIDKKIIKLLENDRTTQIMSGVASLIETRMNEYAKDFSEKVDRIEGDFRELGIAKAEDKGIVEAITETEHRMNDRYEYLDKKVSVIEKTESMIRENALNIDTMVATLQGNLSQLDERFSSMKDNQFEKLNLEVEKLSKRVVEYFCKISEVEKESYVLREDIEKIKSENDASNSIDYVREGLGKLESKYDELKDQYAKLLEARPNMEESMLSVEQRLRDEFDEIVNGIVRQLEEDRADKWKQIVEAVKDEAGKVMERIEIMESVEGVLREELTAKEEEIKEIIGKDRVTFDQTIQEKVRETIDSYTTECEERLRQQIREAMRQYEEKVNKLSDSSFELEQTFTGEIRTLTDRKIRSIEIENNKLKDSKRHYKEKLVQKESDISDLKVCVNQYESQVCKLEQEKTYMEKKINDIKLEKRQIESKVKELECRYHEVDKRFQTKFMSNEEELRKIKIEYERQEKRLQKNE</sequence>
<proteinExistence type="predicted"/>
<gene>
    <name evidence="1" type="ORF">ACOLOM_LOCUS596</name>
</gene>
<dbReference type="Proteomes" id="UP000789525">
    <property type="component" value="Unassembled WGS sequence"/>
</dbReference>
<organism evidence="1 2">
    <name type="scientific">Acaulospora colombiana</name>
    <dbReference type="NCBI Taxonomy" id="27376"/>
    <lineage>
        <taxon>Eukaryota</taxon>
        <taxon>Fungi</taxon>
        <taxon>Fungi incertae sedis</taxon>
        <taxon>Mucoromycota</taxon>
        <taxon>Glomeromycotina</taxon>
        <taxon>Glomeromycetes</taxon>
        <taxon>Diversisporales</taxon>
        <taxon>Acaulosporaceae</taxon>
        <taxon>Acaulospora</taxon>
    </lineage>
</organism>
<keyword evidence="2" id="KW-1185">Reference proteome</keyword>
<name>A0ACA9K1R6_9GLOM</name>